<gene>
    <name evidence="1" type="ORF">UFOVP826_7</name>
</gene>
<sequence length="72" mass="8351">MIKIEKGVPVEKTSVRKTIKYPWKQMEIGDSFVFPDDVGPIAISSNVAASNRRYKPKKFEYSQTTRRCWRVG</sequence>
<dbReference type="EMBL" id="LR796765">
    <property type="protein sequence ID" value="CAB4164184.1"/>
    <property type="molecule type" value="Genomic_DNA"/>
</dbReference>
<name>A0A6J5P9H2_9CAUD</name>
<reference evidence="1" key="1">
    <citation type="submission" date="2020-04" db="EMBL/GenBank/DDBJ databases">
        <authorList>
            <person name="Chiriac C."/>
            <person name="Salcher M."/>
            <person name="Ghai R."/>
            <person name="Kavagutti S V."/>
        </authorList>
    </citation>
    <scope>NUCLEOTIDE SEQUENCE</scope>
</reference>
<protein>
    <submittedName>
        <fullName evidence="1">Uncharacterized protein</fullName>
    </submittedName>
</protein>
<proteinExistence type="predicted"/>
<evidence type="ECO:0000313" key="1">
    <source>
        <dbReference type="EMBL" id="CAB4164184.1"/>
    </source>
</evidence>
<accession>A0A6J5P9H2</accession>
<organism evidence="1">
    <name type="scientific">uncultured Caudovirales phage</name>
    <dbReference type="NCBI Taxonomy" id="2100421"/>
    <lineage>
        <taxon>Viruses</taxon>
        <taxon>Duplodnaviria</taxon>
        <taxon>Heunggongvirae</taxon>
        <taxon>Uroviricota</taxon>
        <taxon>Caudoviricetes</taxon>
        <taxon>Peduoviridae</taxon>
        <taxon>Maltschvirus</taxon>
        <taxon>Maltschvirus maltsch</taxon>
    </lineage>
</organism>